<evidence type="ECO:0000256" key="2">
    <source>
        <dbReference type="ARBA" id="ARBA00007868"/>
    </source>
</evidence>
<proteinExistence type="inferred from homology"/>
<dbReference type="GO" id="GO:0005543">
    <property type="term" value="F:phospholipid binding"/>
    <property type="evidence" value="ECO:0007669"/>
    <property type="project" value="TreeGrafter"/>
</dbReference>
<protein>
    <recommendedName>
        <fullName evidence="4 11">Lipid-A-disaccharide synthase</fullName>
        <ecNumber evidence="3 11">2.4.1.182</ecNumber>
    </recommendedName>
</protein>
<evidence type="ECO:0000256" key="4">
    <source>
        <dbReference type="ARBA" id="ARBA00020902"/>
    </source>
</evidence>
<evidence type="ECO:0000256" key="9">
    <source>
        <dbReference type="ARBA" id="ARBA00023098"/>
    </source>
</evidence>
<dbReference type="EMBL" id="VJWL01000001">
    <property type="protein sequence ID" value="TRW49582.1"/>
    <property type="molecule type" value="Genomic_DNA"/>
</dbReference>
<evidence type="ECO:0000256" key="5">
    <source>
        <dbReference type="ARBA" id="ARBA00022516"/>
    </source>
</evidence>
<comment type="similarity">
    <text evidence="2 11">Belongs to the LpxB family.</text>
</comment>
<accession>A0A552X3J1</accession>
<evidence type="ECO:0000256" key="6">
    <source>
        <dbReference type="ARBA" id="ARBA00022556"/>
    </source>
</evidence>
<dbReference type="HAMAP" id="MF_00392">
    <property type="entry name" value="LpxB"/>
    <property type="match status" value="1"/>
</dbReference>
<dbReference type="PANTHER" id="PTHR30372:SF4">
    <property type="entry name" value="LIPID-A-DISACCHARIDE SYNTHASE, MITOCHONDRIAL-RELATED"/>
    <property type="match status" value="1"/>
</dbReference>
<dbReference type="PANTHER" id="PTHR30372">
    <property type="entry name" value="LIPID-A-DISACCHARIDE SYNTHASE"/>
    <property type="match status" value="1"/>
</dbReference>
<dbReference type="GO" id="GO:0008915">
    <property type="term" value="F:lipid-A-disaccharide synthase activity"/>
    <property type="evidence" value="ECO:0007669"/>
    <property type="project" value="UniProtKB-UniRule"/>
</dbReference>
<evidence type="ECO:0000256" key="8">
    <source>
        <dbReference type="ARBA" id="ARBA00022679"/>
    </source>
</evidence>
<evidence type="ECO:0000256" key="11">
    <source>
        <dbReference type="HAMAP-Rule" id="MF_00392"/>
    </source>
</evidence>
<name>A0A552X3J1_9GAMM</name>
<keyword evidence="9 11" id="KW-0443">Lipid metabolism</keyword>
<comment type="caution">
    <text evidence="12">The sequence shown here is derived from an EMBL/GenBank/DDBJ whole genome shotgun (WGS) entry which is preliminary data.</text>
</comment>
<dbReference type="NCBIfam" id="TIGR00215">
    <property type="entry name" value="lpxB"/>
    <property type="match status" value="1"/>
</dbReference>
<evidence type="ECO:0000256" key="7">
    <source>
        <dbReference type="ARBA" id="ARBA00022676"/>
    </source>
</evidence>
<evidence type="ECO:0000256" key="10">
    <source>
        <dbReference type="ARBA" id="ARBA00048975"/>
    </source>
</evidence>
<dbReference type="OrthoDB" id="9801642at2"/>
<sequence>MSDVNCTTTSTIAGAHERPLLIGIVAGEASGDILGANLMKALSERHHDVQFVGVGGARMSNAGLVSLFPMETLSVMGIVDVLKQLPSLLRARKQVVQAMLTRKPDVFIGIDAPDFNLPIEKKLKAAGIPTVHYVSPSVWAWRPKRIFGIAEATELVLGILPFEADFYAKYQVPYKFVGHPLADEIPLEWSKQSAREALALTGDKTYVGILPGSRGSEVGLLAEPFIDAAIRLQDEHPNLEFLVAFANEKRQDQFLDALKKRETQLRIHTFLGHSQTVIAASDVTMLASGTVSLETMLIKRPMVVCYRFGWLNYQLLRHFVSLPHFSLPNLLEGGPLVLELLQSEVTGTRIADEINQLLEHDQSAALARFAEHHAMLRRDAGKEAALAVLQLIR</sequence>
<dbReference type="Proteomes" id="UP000320359">
    <property type="component" value="Unassembled WGS sequence"/>
</dbReference>
<dbReference type="RefSeq" id="WP_143234004.1">
    <property type="nucleotide sequence ID" value="NZ_VJWL01000001.1"/>
</dbReference>
<comment type="catalytic activity">
    <reaction evidence="10 11">
        <text>a lipid X + a UDP-2-N,3-O-bis[(3R)-3-hydroxyacyl]-alpha-D-glucosamine = a lipid A disaccharide + UDP + H(+)</text>
        <dbReference type="Rhea" id="RHEA:67828"/>
        <dbReference type="ChEBI" id="CHEBI:15378"/>
        <dbReference type="ChEBI" id="CHEBI:58223"/>
        <dbReference type="ChEBI" id="CHEBI:137748"/>
        <dbReference type="ChEBI" id="CHEBI:176338"/>
        <dbReference type="ChEBI" id="CHEBI:176343"/>
        <dbReference type="EC" id="2.4.1.182"/>
    </reaction>
</comment>
<keyword evidence="13" id="KW-1185">Reference proteome</keyword>
<evidence type="ECO:0000256" key="1">
    <source>
        <dbReference type="ARBA" id="ARBA00002056"/>
    </source>
</evidence>
<dbReference type="Pfam" id="PF02684">
    <property type="entry name" value="LpxB"/>
    <property type="match status" value="1"/>
</dbReference>
<keyword evidence="7 11" id="KW-0328">Glycosyltransferase</keyword>
<dbReference type="UniPathway" id="UPA00973"/>
<comment type="pathway">
    <text evidence="11">Bacterial outer membrane biogenesis; LPS lipid A biosynthesis.</text>
</comment>
<dbReference type="GO" id="GO:0009245">
    <property type="term" value="P:lipid A biosynthetic process"/>
    <property type="evidence" value="ECO:0007669"/>
    <property type="project" value="UniProtKB-UniRule"/>
</dbReference>
<evidence type="ECO:0000313" key="12">
    <source>
        <dbReference type="EMBL" id="TRW49582.1"/>
    </source>
</evidence>
<evidence type="ECO:0000256" key="3">
    <source>
        <dbReference type="ARBA" id="ARBA00012687"/>
    </source>
</evidence>
<keyword evidence="8 11" id="KW-0808">Transferase</keyword>
<reference evidence="12 13" key="1">
    <citation type="submission" date="2019-07" db="EMBL/GenBank/DDBJ databases">
        <authorList>
            <person name="Yang M."/>
            <person name="Zhao D."/>
            <person name="Xiang H."/>
        </authorList>
    </citation>
    <scope>NUCLEOTIDE SEQUENCE [LARGE SCALE GENOMIC DNA]</scope>
    <source>
        <strain evidence="12 13">IM1326</strain>
    </source>
</reference>
<dbReference type="Gene3D" id="3.40.50.2000">
    <property type="entry name" value="Glycogen Phosphorylase B"/>
    <property type="match status" value="2"/>
</dbReference>
<dbReference type="SUPFAM" id="SSF53756">
    <property type="entry name" value="UDP-Glycosyltransferase/glycogen phosphorylase"/>
    <property type="match status" value="1"/>
</dbReference>
<gene>
    <name evidence="11" type="primary">lpxB</name>
    <name evidence="12" type="ORF">FM042_01575</name>
</gene>
<organism evidence="12 13">
    <name type="scientific">Aliidiomarina halalkaliphila</name>
    <dbReference type="NCBI Taxonomy" id="2593535"/>
    <lineage>
        <taxon>Bacteria</taxon>
        <taxon>Pseudomonadati</taxon>
        <taxon>Pseudomonadota</taxon>
        <taxon>Gammaproteobacteria</taxon>
        <taxon>Alteromonadales</taxon>
        <taxon>Idiomarinaceae</taxon>
        <taxon>Aliidiomarina</taxon>
    </lineage>
</organism>
<keyword evidence="5 11" id="KW-0444">Lipid biosynthesis</keyword>
<comment type="function">
    <text evidence="1 11">Condensation of UDP-2,3-diacylglucosamine and 2,3-diacylglucosamine-1-phosphate to form lipid A disaccharide, a precursor of lipid A, a phosphorylated glycolipid that anchors the lipopolysaccharide to the outer membrane of the cell.</text>
</comment>
<dbReference type="GO" id="GO:0016020">
    <property type="term" value="C:membrane"/>
    <property type="evidence" value="ECO:0007669"/>
    <property type="project" value="GOC"/>
</dbReference>
<keyword evidence="6 11" id="KW-0441">Lipid A biosynthesis</keyword>
<dbReference type="InterPro" id="IPR003835">
    <property type="entry name" value="Glyco_trans_19"/>
</dbReference>
<dbReference type="EC" id="2.4.1.182" evidence="3 11"/>
<dbReference type="AlphaFoldDB" id="A0A552X3J1"/>
<evidence type="ECO:0000313" key="13">
    <source>
        <dbReference type="Proteomes" id="UP000320359"/>
    </source>
</evidence>